<keyword evidence="5 12" id="KW-0597">Phosphoprotein</keyword>
<dbReference type="InterPro" id="IPR036890">
    <property type="entry name" value="HATPase_C_sf"/>
</dbReference>
<evidence type="ECO:0000256" key="1">
    <source>
        <dbReference type="ARBA" id="ARBA00000085"/>
    </source>
</evidence>
<evidence type="ECO:0000259" key="14">
    <source>
        <dbReference type="PROSITE" id="PS50109"/>
    </source>
</evidence>
<dbReference type="RefSeq" id="WP_003588583.1">
    <property type="nucleotide sequence ID" value="NZ_JH719381.1"/>
</dbReference>
<dbReference type="SUPFAM" id="SSF47226">
    <property type="entry name" value="Histidine-containing phosphotransfer domain, HPT domain"/>
    <property type="match status" value="1"/>
</dbReference>
<evidence type="ECO:0000256" key="10">
    <source>
        <dbReference type="ARBA" id="ARBA00023012"/>
    </source>
</evidence>
<dbReference type="Gene3D" id="3.30.565.10">
    <property type="entry name" value="Histidine kinase-like ATPase, C-terminal domain"/>
    <property type="match status" value="1"/>
</dbReference>
<evidence type="ECO:0000256" key="13">
    <source>
        <dbReference type="SAM" id="MobiDB-lite"/>
    </source>
</evidence>
<dbReference type="PROSITE" id="PS50851">
    <property type="entry name" value="CHEW"/>
    <property type="match status" value="1"/>
</dbReference>
<reference evidence="17 18" key="1">
    <citation type="submission" date="2012-02" db="EMBL/GenBank/DDBJ databases">
        <title>Improved High-Quality Draft Sequence of Rhizobium leguminosarum bv. trifolii WSM597.</title>
        <authorList>
            <consortium name="US DOE Joint Genome Institute"/>
            <person name="Lucas S."/>
            <person name="Han J."/>
            <person name="Lapidus A."/>
            <person name="Cheng J.-F."/>
            <person name="Goodwin L."/>
            <person name="Pitluck S."/>
            <person name="Peters L."/>
            <person name="Ovchinnikova G."/>
            <person name="Held B."/>
            <person name="Detter J.C."/>
            <person name="Han C."/>
            <person name="Tapia R."/>
            <person name="Land M."/>
            <person name="Hauser L."/>
            <person name="Kyrpides N."/>
            <person name="Ivanova N."/>
            <person name="Pagani I."/>
            <person name="Brau L."/>
            <person name="Yates R."/>
            <person name="O'Hara G."/>
            <person name="Rui T."/>
            <person name="Howieson J."/>
            <person name="Reeve W."/>
            <person name="Woyke T."/>
        </authorList>
    </citation>
    <scope>NUCLEOTIDE SEQUENCE [LARGE SCALE GENOMIC DNA]</scope>
    <source>
        <strain evidence="17 18">WSM597</strain>
    </source>
</reference>
<feature type="modified residue" description="Phosphohistidine" evidence="12">
    <location>
        <position position="46"/>
    </location>
</feature>
<dbReference type="Pfam" id="PF01584">
    <property type="entry name" value="CheW"/>
    <property type="match status" value="1"/>
</dbReference>
<feature type="domain" description="Histidine kinase" evidence="14">
    <location>
        <begin position="410"/>
        <end position="612"/>
    </location>
</feature>
<dbReference type="FunFam" id="3.30.565.10:FF:000016">
    <property type="entry name" value="Chemotaxis protein CheA, putative"/>
    <property type="match status" value="1"/>
</dbReference>
<evidence type="ECO:0000256" key="3">
    <source>
        <dbReference type="ARBA" id="ARBA00021495"/>
    </source>
</evidence>
<comment type="function">
    <text evidence="11">Involved in the transmission of sensory signals from the chemoreceptors to the flagellar motors. CheA is autophosphorylated; it can transfer its phosphate group to either CheB or CheY.</text>
</comment>
<dbReference type="EMBL" id="JH719381">
    <property type="protein sequence ID" value="EJB04226.1"/>
    <property type="molecule type" value="Genomic_DNA"/>
</dbReference>
<dbReference type="AlphaFoldDB" id="I9X5X8"/>
<dbReference type="CDD" id="cd00088">
    <property type="entry name" value="HPT"/>
    <property type="match status" value="1"/>
</dbReference>
<evidence type="ECO:0000256" key="8">
    <source>
        <dbReference type="ARBA" id="ARBA00022777"/>
    </source>
</evidence>
<dbReference type="InterPro" id="IPR003594">
    <property type="entry name" value="HATPase_dom"/>
</dbReference>
<keyword evidence="4" id="KW-0145">Chemotaxis</keyword>
<organism evidence="17 18">
    <name type="scientific">Rhizobium leguminosarum bv. trifolii WSM597</name>
    <dbReference type="NCBI Taxonomy" id="754764"/>
    <lineage>
        <taxon>Bacteria</taxon>
        <taxon>Pseudomonadati</taxon>
        <taxon>Pseudomonadota</taxon>
        <taxon>Alphaproteobacteria</taxon>
        <taxon>Hyphomicrobiales</taxon>
        <taxon>Rhizobiaceae</taxon>
        <taxon>Rhizobium/Agrobacterium group</taxon>
        <taxon>Rhizobium</taxon>
    </lineage>
</organism>
<dbReference type="CDD" id="cd16916">
    <property type="entry name" value="HATPase_CheA-like"/>
    <property type="match status" value="1"/>
</dbReference>
<sequence length="763" mass="80754">MDMNEIKEIFFQECEEQLAELESGLLKMNDGDRDPETVNAVFRAVHSIKGGAGAFGLDDLVAFAHVFETTLDCVRSNKLEPTQDVLKVMLKSADVLADLTNAARDGGSVDESRSRGLVKELEALANGELPSPSAAAEAPAPKAAAKPVAAAPAPAPKPTDDSGFQPVPFSFDDFGGEGDAGSGMPAYEIIFKPRYELYSKGNDATLLLRDLSRLGEMTIFCNSDELPGLDELDPEGAYFFWNITIKTDKGEDAIRTVFEFAEWDCELTVKAVEEARAEATSNDELPMVPVPFDLSILDEAGAAEDVSGTAAAEAAAAVAAAETASNVTQMAAAAARVEKKESAAAAAAAASAAAAQNNAAGAGQTIRVDLDRVDRLINLVGELVINQAMLSQSVIENDTTGTSSINMGLEELQQLTREIQDSVMAIRAQPVKPVFQRMSRIVREIADMTGKSIRLITEGENTEVDKTVIDKLAEPLTHMIRNAVDHGIETPEKRAAAGKNTEGTVRLTAKHRSGRILIELADDGAGINREKVRQKAIDNDLIPADSNLSDEEIDNLIFLPGFSTADKISDISGRGVGMDVVKRSIQALGGRINITSKPGHGSVFTMSLPLTLAVLDGMVVTVAGQTLVVPLTAIVETLQPEASAIHSFGANHRLISIRNSFCPLVDVGRILNFRATQANPVEGVALLVESEGGGQRALMVDAIQGQRQVVIKSLEANYTHVPGIAAATILGDGRVALILDVDAVVGASRGQSLKAEMSLAAVG</sequence>
<keyword evidence="8 17" id="KW-0418">Kinase</keyword>
<dbReference type="InterPro" id="IPR037006">
    <property type="entry name" value="CheA-like_homodim_sf"/>
</dbReference>
<dbReference type="PANTHER" id="PTHR43395">
    <property type="entry name" value="SENSOR HISTIDINE KINASE CHEA"/>
    <property type="match status" value="1"/>
</dbReference>
<dbReference type="SMART" id="SM00073">
    <property type="entry name" value="HPT"/>
    <property type="match status" value="1"/>
</dbReference>
<dbReference type="CDD" id="cd00731">
    <property type="entry name" value="CheA_reg"/>
    <property type="match status" value="1"/>
</dbReference>
<dbReference type="InterPro" id="IPR004105">
    <property type="entry name" value="CheA-like_dim"/>
</dbReference>
<dbReference type="Pfam" id="PF01627">
    <property type="entry name" value="Hpt"/>
    <property type="match status" value="1"/>
</dbReference>
<evidence type="ECO:0000256" key="11">
    <source>
        <dbReference type="ARBA" id="ARBA00035100"/>
    </source>
</evidence>
<dbReference type="OrthoDB" id="9803176at2"/>
<dbReference type="Pfam" id="PF02895">
    <property type="entry name" value="H-kinase_dim"/>
    <property type="match status" value="1"/>
</dbReference>
<dbReference type="InterPro" id="IPR051315">
    <property type="entry name" value="Bact_Chemotaxis_CheA"/>
</dbReference>
<dbReference type="Gene3D" id="2.30.30.40">
    <property type="entry name" value="SH3 Domains"/>
    <property type="match status" value="1"/>
</dbReference>
<dbReference type="EC" id="2.7.13.3" evidence="2"/>
<dbReference type="FunFam" id="1.20.120.160:FF:000008">
    <property type="entry name" value="Chemotaxis sensor histidine kinase CheA"/>
    <property type="match status" value="1"/>
</dbReference>
<evidence type="ECO:0000259" key="15">
    <source>
        <dbReference type="PROSITE" id="PS50851"/>
    </source>
</evidence>
<dbReference type="InterPro" id="IPR036097">
    <property type="entry name" value="HisK_dim/P_sf"/>
</dbReference>
<proteinExistence type="predicted"/>
<protein>
    <recommendedName>
        <fullName evidence="3">Chemotaxis protein CheA</fullName>
        <ecNumber evidence="2">2.7.13.3</ecNumber>
    </recommendedName>
</protein>
<dbReference type="PRINTS" id="PR00344">
    <property type="entry name" value="BCTRLSENSOR"/>
</dbReference>
<dbReference type="InterPro" id="IPR002545">
    <property type="entry name" value="CheW-lke_dom"/>
</dbReference>
<dbReference type="InterPro" id="IPR008207">
    <property type="entry name" value="Sig_transdc_His_kin_Hpt_dom"/>
</dbReference>
<dbReference type="SMART" id="SM01231">
    <property type="entry name" value="H-kinase_dim"/>
    <property type="match status" value="1"/>
</dbReference>
<comment type="catalytic activity">
    <reaction evidence="1">
        <text>ATP + protein L-histidine = ADP + protein N-phospho-L-histidine.</text>
        <dbReference type="EC" id="2.7.13.3"/>
    </reaction>
</comment>
<evidence type="ECO:0000256" key="7">
    <source>
        <dbReference type="ARBA" id="ARBA00022741"/>
    </source>
</evidence>
<keyword evidence="10" id="KW-0902">Two-component regulatory system</keyword>
<evidence type="ECO:0000256" key="12">
    <source>
        <dbReference type="PROSITE-ProRule" id="PRU00110"/>
    </source>
</evidence>
<evidence type="ECO:0000313" key="18">
    <source>
        <dbReference type="Proteomes" id="UP000005092"/>
    </source>
</evidence>
<name>I9X5X8_RHILT</name>
<keyword evidence="9" id="KW-0067">ATP-binding</keyword>
<dbReference type="HOGENOM" id="CLU_000650_3_6_5"/>
<dbReference type="PANTHER" id="PTHR43395:SF10">
    <property type="entry name" value="CHEMOTAXIS PROTEIN CHEA"/>
    <property type="match status" value="1"/>
</dbReference>
<dbReference type="GO" id="GO:0006935">
    <property type="term" value="P:chemotaxis"/>
    <property type="evidence" value="ECO:0007669"/>
    <property type="project" value="UniProtKB-KW"/>
</dbReference>
<dbReference type="SMART" id="SM00387">
    <property type="entry name" value="HATPase_c"/>
    <property type="match status" value="1"/>
</dbReference>
<dbReference type="InterPro" id="IPR005467">
    <property type="entry name" value="His_kinase_dom"/>
</dbReference>
<evidence type="ECO:0000256" key="4">
    <source>
        <dbReference type="ARBA" id="ARBA00022500"/>
    </source>
</evidence>
<dbReference type="Gene3D" id="1.20.120.160">
    <property type="entry name" value="HPT domain"/>
    <property type="match status" value="1"/>
</dbReference>
<dbReference type="SUPFAM" id="SSF50341">
    <property type="entry name" value="CheW-like"/>
    <property type="match status" value="1"/>
</dbReference>
<dbReference type="SUPFAM" id="SSF55874">
    <property type="entry name" value="ATPase domain of HSP90 chaperone/DNA topoisomerase II/histidine kinase"/>
    <property type="match status" value="1"/>
</dbReference>
<keyword evidence="7" id="KW-0547">Nucleotide-binding</keyword>
<dbReference type="Gene3D" id="1.10.287.560">
    <property type="entry name" value="Histidine kinase CheA-like, homodimeric domain"/>
    <property type="match status" value="1"/>
</dbReference>
<dbReference type="PROSITE" id="PS50894">
    <property type="entry name" value="HPT"/>
    <property type="match status" value="1"/>
</dbReference>
<dbReference type="GO" id="GO:0000155">
    <property type="term" value="F:phosphorelay sensor kinase activity"/>
    <property type="evidence" value="ECO:0007669"/>
    <property type="project" value="InterPro"/>
</dbReference>
<gene>
    <name evidence="17" type="ORF">Rleg9DRAFT_3075</name>
</gene>
<dbReference type="InterPro" id="IPR036641">
    <property type="entry name" value="HPT_dom_sf"/>
</dbReference>
<keyword evidence="6" id="KW-0808">Transferase</keyword>
<dbReference type="SUPFAM" id="SSF47384">
    <property type="entry name" value="Homodimeric domain of signal transducing histidine kinase"/>
    <property type="match status" value="1"/>
</dbReference>
<dbReference type="InterPro" id="IPR004358">
    <property type="entry name" value="Sig_transdc_His_kin-like_C"/>
</dbReference>
<dbReference type="PROSITE" id="PS50109">
    <property type="entry name" value="HIS_KIN"/>
    <property type="match status" value="1"/>
</dbReference>
<dbReference type="Pfam" id="PF02518">
    <property type="entry name" value="HATPase_c"/>
    <property type="match status" value="1"/>
</dbReference>
<evidence type="ECO:0000313" key="17">
    <source>
        <dbReference type="EMBL" id="EJB04226.1"/>
    </source>
</evidence>
<evidence type="ECO:0000259" key="16">
    <source>
        <dbReference type="PROSITE" id="PS50894"/>
    </source>
</evidence>
<dbReference type="FunFam" id="1.10.287.560:FF:000001">
    <property type="entry name" value="Histidine kinase chemotaxis protein CheA"/>
    <property type="match status" value="1"/>
</dbReference>
<dbReference type="Proteomes" id="UP000005092">
    <property type="component" value="Unassembled WGS sequence"/>
</dbReference>
<feature type="region of interest" description="Disordered" evidence="13">
    <location>
        <begin position="128"/>
        <end position="168"/>
    </location>
</feature>
<evidence type="ECO:0000256" key="6">
    <source>
        <dbReference type="ARBA" id="ARBA00022679"/>
    </source>
</evidence>
<dbReference type="InterPro" id="IPR036061">
    <property type="entry name" value="CheW-like_dom_sf"/>
</dbReference>
<evidence type="ECO:0000256" key="9">
    <source>
        <dbReference type="ARBA" id="ARBA00022840"/>
    </source>
</evidence>
<evidence type="ECO:0000256" key="2">
    <source>
        <dbReference type="ARBA" id="ARBA00012438"/>
    </source>
</evidence>
<dbReference type="SMART" id="SM00260">
    <property type="entry name" value="CheW"/>
    <property type="match status" value="1"/>
</dbReference>
<accession>I9X5X8</accession>
<evidence type="ECO:0000256" key="5">
    <source>
        <dbReference type="ARBA" id="ARBA00022553"/>
    </source>
</evidence>
<dbReference type="GO" id="GO:0005737">
    <property type="term" value="C:cytoplasm"/>
    <property type="evidence" value="ECO:0007669"/>
    <property type="project" value="InterPro"/>
</dbReference>
<feature type="domain" description="HPt" evidence="16">
    <location>
        <begin position="1"/>
        <end position="103"/>
    </location>
</feature>
<dbReference type="GO" id="GO:0005524">
    <property type="term" value="F:ATP binding"/>
    <property type="evidence" value="ECO:0007669"/>
    <property type="project" value="UniProtKB-KW"/>
</dbReference>
<feature type="compositionally biased region" description="Low complexity" evidence="13">
    <location>
        <begin position="130"/>
        <end position="152"/>
    </location>
</feature>
<feature type="domain" description="CheW-like" evidence="15">
    <location>
        <begin position="614"/>
        <end position="750"/>
    </location>
</feature>
<dbReference type="FunFam" id="2.30.30.40:FF:000048">
    <property type="entry name" value="Chemotaxis protein CheA, putative"/>
    <property type="match status" value="1"/>
</dbReference>